<name>A0A388LZ81_CHABU</name>
<feature type="region of interest" description="Disordered" evidence="1">
    <location>
        <begin position="1"/>
        <end position="36"/>
    </location>
</feature>
<evidence type="ECO:0000259" key="2">
    <source>
        <dbReference type="Pfam" id="PF03108"/>
    </source>
</evidence>
<sequence length="221" mass="24780">MSERSLAEEESSGEEHDELGTQFDLPSEEDGGASKKMKASLYEGQKFPTVKDLRNAVVQHAVQNYYEFVVVKSDNKRYTIKCNDVMCMWHLHGSHVSGGPVFVVKGIDEHTCGGLAKLLNGQVTNAWVAWIIEPKLRDTPDYKPVEIMNDLFRDHGVKVKYRCAWKGKEIAKASILGSDDNGYRYSRLYCEEVQRSNLGSRVVGANTLTRVSALGFASDRE</sequence>
<reference evidence="3 4" key="1">
    <citation type="journal article" date="2018" name="Cell">
        <title>The Chara Genome: Secondary Complexity and Implications for Plant Terrestrialization.</title>
        <authorList>
            <person name="Nishiyama T."/>
            <person name="Sakayama H."/>
            <person name="Vries J.D."/>
            <person name="Buschmann H."/>
            <person name="Saint-Marcoux D."/>
            <person name="Ullrich K.K."/>
            <person name="Haas F.B."/>
            <person name="Vanderstraeten L."/>
            <person name="Becker D."/>
            <person name="Lang D."/>
            <person name="Vosolsobe S."/>
            <person name="Rombauts S."/>
            <person name="Wilhelmsson P.K.I."/>
            <person name="Janitza P."/>
            <person name="Kern R."/>
            <person name="Heyl A."/>
            <person name="Rumpler F."/>
            <person name="Villalobos L.I.A.C."/>
            <person name="Clay J.M."/>
            <person name="Skokan R."/>
            <person name="Toyoda A."/>
            <person name="Suzuki Y."/>
            <person name="Kagoshima H."/>
            <person name="Schijlen E."/>
            <person name="Tajeshwar N."/>
            <person name="Catarino B."/>
            <person name="Hetherington A.J."/>
            <person name="Saltykova A."/>
            <person name="Bonnot C."/>
            <person name="Breuninger H."/>
            <person name="Symeonidi A."/>
            <person name="Radhakrishnan G.V."/>
            <person name="Van Nieuwerburgh F."/>
            <person name="Deforce D."/>
            <person name="Chang C."/>
            <person name="Karol K.G."/>
            <person name="Hedrich R."/>
            <person name="Ulvskov P."/>
            <person name="Glockner G."/>
            <person name="Delwiche C.F."/>
            <person name="Petrasek J."/>
            <person name="Van de Peer Y."/>
            <person name="Friml J."/>
            <person name="Beilby M."/>
            <person name="Dolan L."/>
            <person name="Kohara Y."/>
            <person name="Sugano S."/>
            <person name="Fujiyama A."/>
            <person name="Delaux P.-M."/>
            <person name="Quint M."/>
            <person name="TheiBen G."/>
            <person name="Hagemann M."/>
            <person name="Harholt J."/>
            <person name="Dunand C."/>
            <person name="Zachgo S."/>
            <person name="Langdale J."/>
            <person name="Maumus F."/>
            <person name="Straeten D.V.D."/>
            <person name="Gould S.B."/>
            <person name="Rensing S.A."/>
        </authorList>
    </citation>
    <scope>NUCLEOTIDE SEQUENCE [LARGE SCALE GENOMIC DNA]</scope>
    <source>
        <strain evidence="3 4">S276</strain>
    </source>
</reference>
<comment type="caution">
    <text evidence="3">The sequence shown here is derived from an EMBL/GenBank/DDBJ whole genome shotgun (WGS) entry which is preliminary data.</text>
</comment>
<gene>
    <name evidence="3" type="ORF">CBR_g45600</name>
</gene>
<evidence type="ECO:0000313" key="4">
    <source>
        <dbReference type="Proteomes" id="UP000265515"/>
    </source>
</evidence>
<dbReference type="Pfam" id="PF03108">
    <property type="entry name" value="DBD_Tnp_Mut"/>
    <property type="match status" value="1"/>
</dbReference>
<dbReference type="PANTHER" id="PTHR31973:SF187">
    <property type="entry name" value="MUTATOR TRANSPOSASE MUDRA PROTEIN"/>
    <property type="match status" value="1"/>
</dbReference>
<feature type="compositionally biased region" description="Acidic residues" evidence="1">
    <location>
        <begin position="8"/>
        <end position="17"/>
    </location>
</feature>
<protein>
    <recommendedName>
        <fullName evidence="2">Transposase MuDR plant domain-containing protein</fullName>
    </recommendedName>
</protein>
<dbReference type="InterPro" id="IPR004332">
    <property type="entry name" value="Transposase_MuDR"/>
</dbReference>
<dbReference type="Proteomes" id="UP000265515">
    <property type="component" value="Unassembled WGS sequence"/>
</dbReference>
<feature type="domain" description="Transposase MuDR plant" evidence="2">
    <location>
        <begin position="43"/>
        <end position="102"/>
    </location>
</feature>
<dbReference type="Gramene" id="GBG87542">
    <property type="protein sequence ID" value="GBG87542"/>
    <property type="gene ID" value="CBR_g45600"/>
</dbReference>
<dbReference type="PANTHER" id="PTHR31973">
    <property type="entry name" value="POLYPROTEIN, PUTATIVE-RELATED"/>
    <property type="match status" value="1"/>
</dbReference>
<proteinExistence type="predicted"/>
<dbReference type="EMBL" id="BFEA01000619">
    <property type="protein sequence ID" value="GBG87542.1"/>
    <property type="molecule type" value="Genomic_DNA"/>
</dbReference>
<evidence type="ECO:0000313" key="3">
    <source>
        <dbReference type="EMBL" id="GBG87542.1"/>
    </source>
</evidence>
<evidence type="ECO:0000256" key="1">
    <source>
        <dbReference type="SAM" id="MobiDB-lite"/>
    </source>
</evidence>
<organism evidence="3 4">
    <name type="scientific">Chara braunii</name>
    <name type="common">Braun's stonewort</name>
    <dbReference type="NCBI Taxonomy" id="69332"/>
    <lineage>
        <taxon>Eukaryota</taxon>
        <taxon>Viridiplantae</taxon>
        <taxon>Streptophyta</taxon>
        <taxon>Charophyceae</taxon>
        <taxon>Charales</taxon>
        <taxon>Characeae</taxon>
        <taxon>Chara</taxon>
    </lineage>
</organism>
<dbReference type="OrthoDB" id="1844242at2759"/>
<dbReference type="OMA" id="CINWEAN"/>
<keyword evidence="4" id="KW-1185">Reference proteome</keyword>
<dbReference type="AlphaFoldDB" id="A0A388LZ81"/>
<accession>A0A388LZ81</accession>